<dbReference type="InterPro" id="IPR019563">
    <property type="entry name" value="GH97_catalytic"/>
</dbReference>
<dbReference type="Gene3D" id="3.20.20.70">
    <property type="entry name" value="Aldolase class I"/>
    <property type="match status" value="1"/>
</dbReference>
<dbReference type="InterPro" id="IPR029486">
    <property type="entry name" value="GH97_N"/>
</dbReference>
<feature type="signal peptide" evidence="6">
    <location>
        <begin position="1"/>
        <end position="23"/>
    </location>
</feature>
<proteinExistence type="predicted"/>
<dbReference type="GO" id="GO:2001070">
    <property type="term" value="F:starch binding"/>
    <property type="evidence" value="ECO:0007669"/>
    <property type="project" value="InterPro"/>
</dbReference>
<feature type="chain" id="PRO_5037433626" description="alpha-amylase" evidence="6">
    <location>
        <begin position="24"/>
        <end position="979"/>
    </location>
</feature>
<dbReference type="SUPFAM" id="SSF49265">
    <property type="entry name" value="Fibronectin type III"/>
    <property type="match status" value="1"/>
</dbReference>
<keyword evidence="3" id="KW-0326">Glycosidase</keyword>
<dbReference type="SUPFAM" id="SSF49452">
    <property type="entry name" value="Starch-binding domain-like"/>
    <property type="match status" value="1"/>
</dbReference>
<dbReference type="SMART" id="SM01065">
    <property type="entry name" value="CBM_2"/>
    <property type="match status" value="1"/>
</dbReference>
<keyword evidence="4" id="KW-0624">Polysaccharide degradation</keyword>
<keyword evidence="10" id="KW-1185">Reference proteome</keyword>
<keyword evidence="3" id="KW-0378">Hydrolase</keyword>
<evidence type="ECO:0000256" key="3">
    <source>
        <dbReference type="ARBA" id="ARBA00023295"/>
    </source>
</evidence>
<dbReference type="Pfam" id="PF00686">
    <property type="entry name" value="CBM_20"/>
    <property type="match status" value="1"/>
</dbReference>
<dbReference type="InterPro" id="IPR013783">
    <property type="entry name" value="Ig-like_fold"/>
</dbReference>
<evidence type="ECO:0000259" key="8">
    <source>
        <dbReference type="PROSITE" id="PS51166"/>
    </source>
</evidence>
<dbReference type="Pfam" id="PF10566">
    <property type="entry name" value="Glyco_hydro_97"/>
    <property type="match status" value="1"/>
</dbReference>
<evidence type="ECO:0000256" key="5">
    <source>
        <dbReference type="ARBA" id="ARBA00030238"/>
    </source>
</evidence>
<dbReference type="InterPro" id="IPR014718">
    <property type="entry name" value="GH-type_carb-bd"/>
</dbReference>
<comment type="caution">
    <text evidence="9">The sequence shown here is derived from an EMBL/GenBank/DDBJ whole genome shotgun (WGS) entry which is preliminary data.</text>
</comment>
<sequence length="979" mass="105729">MRAAATGILALLITFSTTGAANAGHPPDRDTVRVTSPDGRLALAVSTENGLLTYTVKRDGRSVVLPSALGLRLTDGSTLGAGVSVTGTATTSRDSTWRPVWGSDATVRDRHRELTVGLRQADGRRFDLIVRAYDDGVAFRYSVPEQDGLARLEIADEATEFALAGDPAAWWTPRNLAYDGDEQLWRTTAYSAMGDTMTPATFRWADGTHLSIHEADLVDYAAMTLVRDGGKLRAALTPTPDRAAAVVTTTGRATPWRALTITRDAAGLVDSHLLENLNPPCTAVCAGDTSWIKPTKYVGIWWAMQHQQYTWEEGPRHGATTARAEQYIDFAAAHHIGGLLAEGWNKGWDGSWADQDFTTPADDFDLPAVVAYGKSRGVEFVAHNETGANLDNYEAQIDAAFALYERLGIHYLKTGYVGQIPGQYTYSQRSVNHFRLVLQKAAAHKINVICHECVHATGEVRTFPNALAREAVRGQEYDAFSAGNSPEHTLTIPFTRMLSGPMDYTPGIMDIEWDPQGLDRRVHTTVAKQLSYYLNYASGVQMAADLPEHYAGAPGLRFIEQVPARWDESRVLSAAIGDHLVTARRSGSDWYVGAMTGDRAQTLDFRLDFLGRGDWVAESWTDAAATDYATNPVPLAVDRSIVTARDTFTAALERSGGQAVRFRPATRGDRLPRYTRPALTVTALDAPAAVESGDIVTITATVTNRGSVPGGTDVVMTAAGVRQTGYVRADARSTATVRFQLRLTGDHPVVVTVGGRRVTIRLDHTPGAVPAPANLAVTRFAGSVVALAWDPVPGASYQVFRKPAGGVYGDPVATVQSAGYVDGGVTIGNTYSYVVRAVVAGLVSIPSAEVTQTTSAQLVQVTWRVRVPSGTPTGDTVFMPGSLPELGPWDPGKVAMVQVEPGIWEVTVPVMEGTLVQYKYTRGTWEKVEHWGEITGITSRWITITYGTTGTQLVDDTSLDPATPDAHESVRAWIDIPSS</sequence>
<feature type="domain" description="CBM20" evidence="8">
    <location>
        <begin position="853"/>
        <end position="961"/>
    </location>
</feature>
<dbReference type="Proteomes" id="UP000660611">
    <property type="component" value="Unassembled WGS sequence"/>
</dbReference>
<dbReference type="GO" id="GO:0004556">
    <property type="term" value="F:alpha-amylase activity"/>
    <property type="evidence" value="ECO:0007669"/>
    <property type="project" value="UniProtKB-EC"/>
</dbReference>
<dbReference type="PROSITE" id="PS50853">
    <property type="entry name" value="FN3"/>
    <property type="match status" value="1"/>
</dbReference>
<evidence type="ECO:0000256" key="2">
    <source>
        <dbReference type="ARBA" id="ARBA00012595"/>
    </source>
</evidence>
<dbReference type="InterPro" id="IPR029483">
    <property type="entry name" value="GH97_C"/>
</dbReference>
<dbReference type="InterPro" id="IPR003961">
    <property type="entry name" value="FN3_dom"/>
</dbReference>
<evidence type="ECO:0000256" key="4">
    <source>
        <dbReference type="ARBA" id="ARBA00023326"/>
    </source>
</evidence>
<dbReference type="PANTHER" id="PTHR35803">
    <property type="entry name" value="GLUCAN 1,4-ALPHA-GLUCOSIDASE SUSB-RELATED"/>
    <property type="match status" value="1"/>
</dbReference>
<dbReference type="InterPro" id="IPR002044">
    <property type="entry name" value="CBM20"/>
</dbReference>
<accession>A0A919PKQ5</accession>
<dbReference type="CDD" id="cd00063">
    <property type="entry name" value="FN3"/>
    <property type="match status" value="1"/>
</dbReference>
<dbReference type="InterPro" id="IPR013784">
    <property type="entry name" value="Carb-bd-like_fold"/>
</dbReference>
<dbReference type="PROSITE" id="PS51166">
    <property type="entry name" value="CBM20"/>
    <property type="match status" value="1"/>
</dbReference>
<dbReference type="Pfam" id="PF14509">
    <property type="entry name" value="GH97_C"/>
    <property type="match status" value="1"/>
</dbReference>
<dbReference type="EMBL" id="BONQ01000033">
    <property type="protein sequence ID" value="GIG44240.1"/>
    <property type="molecule type" value="Genomic_DNA"/>
</dbReference>
<protein>
    <recommendedName>
        <fullName evidence="2">alpha-amylase</fullName>
        <ecNumber evidence="2">3.2.1.1</ecNumber>
    </recommendedName>
    <alternativeName>
        <fullName evidence="5">1,4-alpha-D-glucan glucanohydrolase</fullName>
    </alternativeName>
</protein>
<evidence type="ECO:0000256" key="1">
    <source>
        <dbReference type="ARBA" id="ARBA00000548"/>
    </source>
</evidence>
<dbReference type="RefSeq" id="WP_203846077.1">
    <property type="nucleotide sequence ID" value="NZ_BAAAVW010000001.1"/>
</dbReference>
<dbReference type="InterPro" id="IPR013785">
    <property type="entry name" value="Aldolase_TIM"/>
</dbReference>
<dbReference type="GO" id="GO:0000272">
    <property type="term" value="P:polysaccharide catabolic process"/>
    <property type="evidence" value="ECO:0007669"/>
    <property type="project" value="UniProtKB-KW"/>
</dbReference>
<feature type="domain" description="Fibronectin type-III" evidence="7">
    <location>
        <begin position="771"/>
        <end position="857"/>
    </location>
</feature>
<keyword evidence="4" id="KW-0119">Carbohydrate metabolism</keyword>
<dbReference type="InterPro" id="IPR052720">
    <property type="entry name" value="Glycosyl_hydrolase_97"/>
</dbReference>
<dbReference type="Pfam" id="PF14508">
    <property type="entry name" value="GH97_N"/>
    <property type="match status" value="1"/>
</dbReference>
<dbReference type="AlphaFoldDB" id="A0A919PKQ5"/>
<evidence type="ECO:0000313" key="10">
    <source>
        <dbReference type="Proteomes" id="UP000660611"/>
    </source>
</evidence>
<dbReference type="Gene3D" id="2.60.40.10">
    <property type="entry name" value="Immunoglobulins"/>
    <property type="match status" value="3"/>
</dbReference>
<gene>
    <name evidence="9" type="ORF">Dsi01nite_022810</name>
</gene>
<comment type="catalytic activity">
    <reaction evidence="1">
        <text>Endohydrolysis of (1-&gt;4)-alpha-D-glucosidic linkages in polysaccharides containing three or more (1-&gt;4)-alpha-linked D-glucose units.</text>
        <dbReference type="EC" id="3.2.1.1"/>
    </reaction>
</comment>
<name>A0A919PKQ5_9ACTN</name>
<dbReference type="PANTHER" id="PTHR35803:SF1">
    <property type="entry name" value="GLUCAN 1,4-ALPHA-GLUCOSIDASE SUSB"/>
    <property type="match status" value="1"/>
</dbReference>
<evidence type="ECO:0000256" key="6">
    <source>
        <dbReference type="SAM" id="SignalP"/>
    </source>
</evidence>
<keyword evidence="6" id="KW-0732">Signal</keyword>
<evidence type="ECO:0000313" key="9">
    <source>
        <dbReference type="EMBL" id="GIG44240.1"/>
    </source>
</evidence>
<reference evidence="9" key="1">
    <citation type="submission" date="2021-01" db="EMBL/GenBank/DDBJ databases">
        <title>Whole genome shotgun sequence of Dactylosporangium siamense NBRC 106093.</title>
        <authorList>
            <person name="Komaki H."/>
            <person name="Tamura T."/>
        </authorList>
    </citation>
    <scope>NUCLEOTIDE SEQUENCE</scope>
    <source>
        <strain evidence="9">NBRC 106093</strain>
    </source>
</reference>
<organism evidence="9 10">
    <name type="scientific">Dactylosporangium siamense</name>
    <dbReference type="NCBI Taxonomy" id="685454"/>
    <lineage>
        <taxon>Bacteria</taxon>
        <taxon>Bacillati</taxon>
        <taxon>Actinomycetota</taxon>
        <taxon>Actinomycetes</taxon>
        <taxon>Micromonosporales</taxon>
        <taxon>Micromonosporaceae</taxon>
        <taxon>Dactylosporangium</taxon>
    </lineage>
</organism>
<dbReference type="Gene3D" id="2.70.98.10">
    <property type="match status" value="1"/>
</dbReference>
<evidence type="ECO:0000259" key="7">
    <source>
        <dbReference type="PROSITE" id="PS50853"/>
    </source>
</evidence>
<dbReference type="EC" id="3.2.1.1" evidence="2"/>
<dbReference type="InterPro" id="IPR036116">
    <property type="entry name" value="FN3_sf"/>
</dbReference>